<proteinExistence type="predicted"/>
<protein>
    <submittedName>
        <fullName evidence="2">Uncharacterized protein</fullName>
    </submittedName>
</protein>
<evidence type="ECO:0000313" key="3">
    <source>
        <dbReference type="Proteomes" id="UP000679284"/>
    </source>
</evidence>
<sequence length="134" mass="14708">MQDLVELERRIARALERIGTAAQSLQGDAAESRAVQEEREVNAQLAERLRVVKEKSSERIEALEAEVASLSEQLETLRAAAGELHEQLSQMRGDTTPAEIQSLQALRASDRAELDSILSALEPHVSKAEDAQHG</sequence>
<keyword evidence="3" id="KW-1185">Reference proteome</keyword>
<dbReference type="RefSeq" id="WP_211784983.1">
    <property type="nucleotide sequence ID" value="NZ_CP047289.1"/>
</dbReference>
<organism evidence="2 3">
    <name type="scientific">Falsirhodobacter algicola</name>
    <dbReference type="NCBI Taxonomy" id="2692330"/>
    <lineage>
        <taxon>Bacteria</taxon>
        <taxon>Pseudomonadati</taxon>
        <taxon>Pseudomonadota</taxon>
        <taxon>Alphaproteobacteria</taxon>
        <taxon>Rhodobacterales</taxon>
        <taxon>Paracoccaceae</taxon>
        <taxon>Falsirhodobacter</taxon>
    </lineage>
</organism>
<evidence type="ECO:0000256" key="1">
    <source>
        <dbReference type="SAM" id="Coils"/>
    </source>
</evidence>
<dbReference type="Proteomes" id="UP000679284">
    <property type="component" value="Chromosome"/>
</dbReference>
<feature type="coiled-coil region" evidence="1">
    <location>
        <begin position="4"/>
        <end position="87"/>
    </location>
</feature>
<reference evidence="2" key="1">
    <citation type="submission" date="2020-01" db="EMBL/GenBank/DDBJ databases">
        <authorList>
            <person name="Yang Y."/>
            <person name="Kwon Y.M."/>
        </authorList>
    </citation>
    <scope>NUCLEOTIDE SEQUENCE</scope>
    <source>
        <strain evidence="2">PG104</strain>
    </source>
</reference>
<dbReference type="KEGG" id="fap:GR316_05325"/>
<dbReference type="AlphaFoldDB" id="A0A8J8MT19"/>
<dbReference type="EMBL" id="CP047289">
    <property type="protein sequence ID" value="QUS35733.1"/>
    <property type="molecule type" value="Genomic_DNA"/>
</dbReference>
<name>A0A8J8MT19_9RHOB</name>
<evidence type="ECO:0000313" key="2">
    <source>
        <dbReference type="EMBL" id="QUS35733.1"/>
    </source>
</evidence>
<keyword evidence="1" id="KW-0175">Coiled coil</keyword>
<gene>
    <name evidence="2" type="ORF">GR316_05325</name>
</gene>
<accession>A0A8J8MT19</accession>